<keyword evidence="1" id="KW-0732">Signal</keyword>
<reference evidence="2" key="1">
    <citation type="submission" date="2021-03" db="EMBL/GenBank/DDBJ databases">
        <authorList>
            <person name="Tagirdzhanova G."/>
        </authorList>
    </citation>
    <scope>NUCLEOTIDE SEQUENCE</scope>
</reference>
<dbReference type="OrthoDB" id="5317780at2759"/>
<protein>
    <submittedName>
        <fullName evidence="2">Uncharacterized protein</fullName>
    </submittedName>
</protein>
<accession>A0A8H3J7Y0</accession>
<dbReference type="Proteomes" id="UP000664534">
    <property type="component" value="Unassembled WGS sequence"/>
</dbReference>
<feature type="chain" id="PRO_5034179927" evidence="1">
    <location>
        <begin position="18"/>
        <end position="311"/>
    </location>
</feature>
<feature type="signal peptide" evidence="1">
    <location>
        <begin position="1"/>
        <end position="17"/>
    </location>
</feature>
<evidence type="ECO:0000256" key="1">
    <source>
        <dbReference type="SAM" id="SignalP"/>
    </source>
</evidence>
<proteinExistence type="predicted"/>
<keyword evidence="3" id="KW-1185">Reference proteome</keyword>
<evidence type="ECO:0000313" key="2">
    <source>
        <dbReference type="EMBL" id="CAF9942490.1"/>
    </source>
</evidence>
<gene>
    <name evidence="2" type="ORF">IMSHALPRED_003841</name>
</gene>
<dbReference type="EMBL" id="CAJPDT010000190">
    <property type="protein sequence ID" value="CAF9942490.1"/>
    <property type="molecule type" value="Genomic_DNA"/>
</dbReference>
<organism evidence="2 3">
    <name type="scientific">Imshaugia aleurites</name>
    <dbReference type="NCBI Taxonomy" id="172621"/>
    <lineage>
        <taxon>Eukaryota</taxon>
        <taxon>Fungi</taxon>
        <taxon>Dikarya</taxon>
        <taxon>Ascomycota</taxon>
        <taxon>Pezizomycotina</taxon>
        <taxon>Lecanoromycetes</taxon>
        <taxon>OSLEUM clade</taxon>
        <taxon>Lecanoromycetidae</taxon>
        <taxon>Lecanorales</taxon>
        <taxon>Lecanorineae</taxon>
        <taxon>Parmeliaceae</taxon>
        <taxon>Imshaugia</taxon>
    </lineage>
</organism>
<evidence type="ECO:0000313" key="3">
    <source>
        <dbReference type="Proteomes" id="UP000664534"/>
    </source>
</evidence>
<sequence length="311" mass="32691">MLSLVLTIILPIAGASAATATNETASCGFTNATLNVYQHPNASSSYSIPALVSVGSTIMYSATQTWQIINSIGNVSESSNGVDRQAQQLSQYIFLDTSSTINGSSSSSPLPFAGCSFTFGLPSNYIGKTSSDGSCGNIFGQSCLNELMQIAQDTSAAIPPALGSLKLIDACDTVGDTVNNYIATSSKACSKNGPSIEVSQGIDFSYVNTDNCTNPPTTLPVQLFEQYEPFQQGNYTTYDKWTKTTTPILLAVFSNDTTMNFAQTYLTCTSPSNVTAGSHDPTSAADHSAVLDVNSVVGFALVINALVFLML</sequence>
<dbReference type="AlphaFoldDB" id="A0A8H3J7Y0"/>
<comment type="caution">
    <text evidence="2">The sequence shown here is derived from an EMBL/GenBank/DDBJ whole genome shotgun (WGS) entry which is preliminary data.</text>
</comment>
<name>A0A8H3J7Y0_9LECA</name>